<dbReference type="Pfam" id="PF00486">
    <property type="entry name" value="Trans_reg_C"/>
    <property type="match status" value="1"/>
</dbReference>
<keyword evidence="1" id="KW-0677">Repeat</keyword>
<dbReference type="SMART" id="SM00862">
    <property type="entry name" value="Trans_reg_C"/>
    <property type="match status" value="1"/>
</dbReference>
<dbReference type="Proteomes" id="UP000034793">
    <property type="component" value="Unassembled WGS sequence"/>
</dbReference>
<evidence type="ECO:0000256" key="1">
    <source>
        <dbReference type="ARBA" id="ARBA00022737"/>
    </source>
</evidence>
<dbReference type="InterPro" id="IPR036388">
    <property type="entry name" value="WH-like_DNA-bd_sf"/>
</dbReference>
<proteinExistence type="predicted"/>
<dbReference type="CDD" id="cd00383">
    <property type="entry name" value="trans_reg_C"/>
    <property type="match status" value="1"/>
</dbReference>
<dbReference type="InterPro" id="IPR027417">
    <property type="entry name" value="P-loop_NTPase"/>
</dbReference>
<dbReference type="InterPro" id="IPR016032">
    <property type="entry name" value="Sig_transdc_resp-reg_C-effctor"/>
</dbReference>
<dbReference type="AlphaFoldDB" id="A0A0G0SYF2"/>
<evidence type="ECO:0000259" key="4">
    <source>
        <dbReference type="PROSITE" id="PS51755"/>
    </source>
</evidence>
<dbReference type="Gene3D" id="1.10.10.10">
    <property type="entry name" value="Winged helix-like DNA-binding domain superfamily/Winged helix DNA-binding domain"/>
    <property type="match status" value="1"/>
</dbReference>
<protein>
    <submittedName>
        <fullName evidence="5">Two component transcriptional regulator, winged helix family</fullName>
    </submittedName>
</protein>
<feature type="domain" description="OmpR/PhoB-type" evidence="4">
    <location>
        <begin position="277"/>
        <end position="382"/>
    </location>
</feature>
<feature type="DNA-binding region" description="OmpR/PhoB-type" evidence="3">
    <location>
        <begin position="277"/>
        <end position="382"/>
    </location>
</feature>
<name>A0A0G0SYF2_9BACT</name>
<dbReference type="SUPFAM" id="SSF52540">
    <property type="entry name" value="P-loop containing nucleoside triphosphate hydrolases"/>
    <property type="match status" value="1"/>
</dbReference>
<evidence type="ECO:0000256" key="2">
    <source>
        <dbReference type="ARBA" id="ARBA00023125"/>
    </source>
</evidence>
<gene>
    <name evidence="5" type="ORF">UT61_C0004G0029</name>
</gene>
<dbReference type="PROSITE" id="PS51755">
    <property type="entry name" value="OMPR_PHOB"/>
    <property type="match status" value="1"/>
</dbReference>
<dbReference type="InterPro" id="IPR001867">
    <property type="entry name" value="OmpR/PhoB-type_DNA-bd"/>
</dbReference>
<evidence type="ECO:0000313" key="5">
    <source>
        <dbReference type="EMBL" id="KKR30602.1"/>
    </source>
</evidence>
<keyword evidence="2 3" id="KW-0238">DNA-binding</keyword>
<comment type="caution">
    <text evidence="5">The sequence shown here is derived from an EMBL/GenBank/DDBJ whole genome shotgun (WGS) entry which is preliminary data.</text>
</comment>
<dbReference type="GO" id="GO:0000160">
    <property type="term" value="P:phosphorelay signal transduction system"/>
    <property type="evidence" value="ECO:0007669"/>
    <property type="project" value="InterPro"/>
</dbReference>
<dbReference type="GO" id="GO:0003677">
    <property type="term" value="F:DNA binding"/>
    <property type="evidence" value="ECO:0007669"/>
    <property type="project" value="UniProtKB-UniRule"/>
</dbReference>
<dbReference type="Pfam" id="PF24883">
    <property type="entry name" value="NPHP3_N"/>
    <property type="match status" value="1"/>
</dbReference>
<evidence type="ECO:0000256" key="3">
    <source>
        <dbReference type="PROSITE-ProRule" id="PRU01091"/>
    </source>
</evidence>
<dbReference type="GO" id="GO:0006355">
    <property type="term" value="P:regulation of DNA-templated transcription"/>
    <property type="evidence" value="ECO:0007669"/>
    <property type="project" value="InterPro"/>
</dbReference>
<accession>A0A0G0SYF2</accession>
<dbReference type="SUPFAM" id="SSF46894">
    <property type="entry name" value="C-terminal effector domain of the bipartite response regulators"/>
    <property type="match status" value="1"/>
</dbReference>
<dbReference type="Gene3D" id="3.40.50.300">
    <property type="entry name" value="P-loop containing nucleotide triphosphate hydrolases"/>
    <property type="match status" value="1"/>
</dbReference>
<dbReference type="EMBL" id="LBXL01000004">
    <property type="protein sequence ID" value="KKR30602.1"/>
    <property type="molecule type" value="Genomic_DNA"/>
</dbReference>
<reference evidence="5 6" key="1">
    <citation type="journal article" date="2015" name="Nature">
        <title>rRNA introns, odd ribosomes, and small enigmatic genomes across a large radiation of phyla.</title>
        <authorList>
            <person name="Brown C.T."/>
            <person name="Hug L.A."/>
            <person name="Thomas B.C."/>
            <person name="Sharon I."/>
            <person name="Castelle C.J."/>
            <person name="Singh A."/>
            <person name="Wilkins M.J."/>
            <person name="Williams K.H."/>
            <person name="Banfield J.F."/>
        </authorList>
    </citation>
    <scope>NUCLEOTIDE SEQUENCE [LARGE SCALE GENOMIC DNA]</scope>
</reference>
<dbReference type="InterPro" id="IPR056884">
    <property type="entry name" value="NPHP3-like_N"/>
</dbReference>
<organism evidence="5 6">
    <name type="scientific">Candidatus Woesebacteria bacterium GW2011_GWA1_39_8</name>
    <dbReference type="NCBI Taxonomy" id="1618552"/>
    <lineage>
        <taxon>Bacteria</taxon>
        <taxon>Candidatus Woeseibacteriota</taxon>
    </lineage>
</organism>
<evidence type="ECO:0000313" key="6">
    <source>
        <dbReference type="Proteomes" id="UP000034793"/>
    </source>
</evidence>
<sequence>MGYHLSKIDEHIARFYAKPLFQSALLGESQLCVWFPASGKSTVSRDIASSKKLQKEALGMLYGRIKLIFINCLETQNATSEEIIKQISKRLKTPEDSEDTIGKISQKCKILIENGQEILIIIDAIDELSEDERKSLLLNLSKIVQINKRRIHTVINTVNKFAIEKTALENPSVFALLNKIIFMPVISGSLLYQYLDHHEKAFGVKLNPNKKKEIEVRTGGILFLTREIIRSSGDDGQLELKLQSIWNRLPPFYKDVLKKYYLGKRLDTKEDKVYNEIQKLGIGKMAIFKEKLALLEKDTDSLLKQLLTQKEKEIFTYFKKNKGRLVPKDRIASILWRNKVDELYSDWAIDKTISRLREKLIMAGFGNDCLITLKGKGYRWLL</sequence>